<protein>
    <submittedName>
        <fullName evidence="2">Uncharacterized protein</fullName>
    </submittedName>
</protein>
<dbReference type="EMBL" id="JAANBB010000036">
    <property type="protein sequence ID" value="KAF7554161.1"/>
    <property type="molecule type" value="Genomic_DNA"/>
</dbReference>
<name>A0A9P5HHK4_9HYPO</name>
<feature type="region of interest" description="Disordered" evidence="1">
    <location>
        <begin position="79"/>
        <end position="118"/>
    </location>
</feature>
<evidence type="ECO:0000256" key="1">
    <source>
        <dbReference type="SAM" id="MobiDB-lite"/>
    </source>
</evidence>
<dbReference type="AlphaFoldDB" id="A0A9P5HHK4"/>
<accession>A0A9P5HHK4</accession>
<feature type="compositionally biased region" description="Pro residues" evidence="1">
    <location>
        <begin position="106"/>
        <end position="116"/>
    </location>
</feature>
<feature type="region of interest" description="Disordered" evidence="1">
    <location>
        <begin position="24"/>
        <end position="44"/>
    </location>
</feature>
<proteinExistence type="predicted"/>
<keyword evidence="3" id="KW-1185">Reference proteome</keyword>
<evidence type="ECO:0000313" key="2">
    <source>
        <dbReference type="EMBL" id="KAF7554161.1"/>
    </source>
</evidence>
<evidence type="ECO:0000313" key="3">
    <source>
        <dbReference type="Proteomes" id="UP000722485"/>
    </source>
</evidence>
<sequence length="157" mass="16715">MHGLTGSWEMQWVSVTNNNKAVAEDVPMPTSPLKSALWPPGTRRNDGNTVSQLVQISASVLGTAADARSKIHLARSIPHPLQDYNTGQINLRPGNPDPDPTHCPNIPEPSSAPTPRPTRLSCGSLVALILPLVDSNAESGTLIPRPLLRNQTAPAQA</sequence>
<gene>
    <name evidence="2" type="ORF">G7Z17_g3094</name>
</gene>
<reference evidence="2" key="1">
    <citation type="submission" date="2020-03" db="EMBL/GenBank/DDBJ databases">
        <title>Draft Genome Sequence of Cylindrodendrum hubeiense.</title>
        <authorList>
            <person name="Buettner E."/>
            <person name="Kellner H."/>
        </authorList>
    </citation>
    <scope>NUCLEOTIDE SEQUENCE</scope>
    <source>
        <strain evidence="2">IHI 201604</strain>
    </source>
</reference>
<dbReference type="Proteomes" id="UP000722485">
    <property type="component" value="Unassembled WGS sequence"/>
</dbReference>
<comment type="caution">
    <text evidence="2">The sequence shown here is derived from an EMBL/GenBank/DDBJ whole genome shotgun (WGS) entry which is preliminary data.</text>
</comment>
<organism evidence="2 3">
    <name type="scientific">Cylindrodendrum hubeiense</name>
    <dbReference type="NCBI Taxonomy" id="595255"/>
    <lineage>
        <taxon>Eukaryota</taxon>
        <taxon>Fungi</taxon>
        <taxon>Dikarya</taxon>
        <taxon>Ascomycota</taxon>
        <taxon>Pezizomycotina</taxon>
        <taxon>Sordariomycetes</taxon>
        <taxon>Hypocreomycetidae</taxon>
        <taxon>Hypocreales</taxon>
        <taxon>Nectriaceae</taxon>
        <taxon>Cylindrodendrum</taxon>
    </lineage>
</organism>